<dbReference type="AlphaFoldDB" id="A0A5C4RW86"/>
<dbReference type="Proteomes" id="UP000305760">
    <property type="component" value="Unassembled WGS sequence"/>
</dbReference>
<evidence type="ECO:0000313" key="2">
    <source>
        <dbReference type="EMBL" id="TNJ35172.1"/>
    </source>
</evidence>
<dbReference type="InterPro" id="IPR019201">
    <property type="entry name" value="DUF2065"/>
</dbReference>
<feature type="transmembrane region" description="Helical" evidence="1">
    <location>
        <begin position="40"/>
        <end position="59"/>
    </location>
</feature>
<keyword evidence="1" id="KW-0812">Transmembrane</keyword>
<evidence type="ECO:0000256" key="1">
    <source>
        <dbReference type="SAM" id="Phobius"/>
    </source>
</evidence>
<keyword evidence="3" id="KW-1185">Reference proteome</keyword>
<organism evidence="2 3">
    <name type="scientific">Arenimonas terrae</name>
    <dbReference type="NCBI Taxonomy" id="2546226"/>
    <lineage>
        <taxon>Bacteria</taxon>
        <taxon>Pseudomonadati</taxon>
        <taxon>Pseudomonadota</taxon>
        <taxon>Gammaproteobacteria</taxon>
        <taxon>Lysobacterales</taxon>
        <taxon>Lysobacteraceae</taxon>
        <taxon>Arenimonas</taxon>
    </lineage>
</organism>
<sequence length="61" mass="6599">MSDLWAALCLVLVIEGLLLFVAPATWKQAVSQLLEQPDRALRVAGGVMMAAGLAALYWVRT</sequence>
<dbReference type="Pfam" id="PF09838">
    <property type="entry name" value="DUF2065"/>
    <property type="match status" value="1"/>
</dbReference>
<dbReference type="PANTHER" id="PTHR38602:SF1">
    <property type="entry name" value="INNER MEMBRANE PROTEIN"/>
    <property type="match status" value="1"/>
</dbReference>
<comment type="caution">
    <text evidence="2">The sequence shown here is derived from an EMBL/GenBank/DDBJ whole genome shotgun (WGS) entry which is preliminary data.</text>
</comment>
<keyword evidence="1" id="KW-1133">Transmembrane helix</keyword>
<accession>A0A5C4RW86</accession>
<dbReference type="PANTHER" id="PTHR38602">
    <property type="entry name" value="INNER MEMBRANE PROTEIN-RELATED"/>
    <property type="match status" value="1"/>
</dbReference>
<proteinExistence type="predicted"/>
<name>A0A5C4RW86_9GAMM</name>
<dbReference type="RefSeq" id="WP_139446352.1">
    <property type="nucleotide sequence ID" value="NZ_SMDR01000001.1"/>
</dbReference>
<gene>
    <name evidence="2" type="ORF">E1B00_05270</name>
</gene>
<protein>
    <submittedName>
        <fullName evidence="2">DUF2065 domain-containing protein</fullName>
    </submittedName>
</protein>
<dbReference type="EMBL" id="SMDR01000001">
    <property type="protein sequence ID" value="TNJ35172.1"/>
    <property type="molecule type" value="Genomic_DNA"/>
</dbReference>
<evidence type="ECO:0000313" key="3">
    <source>
        <dbReference type="Proteomes" id="UP000305760"/>
    </source>
</evidence>
<reference evidence="2 3" key="1">
    <citation type="submission" date="2019-03" db="EMBL/GenBank/DDBJ databases">
        <title>Arenimonas daejeonensis sp. nov., isolated from compost.</title>
        <authorList>
            <person name="Jeon C.O."/>
        </authorList>
    </citation>
    <scope>NUCLEOTIDE SEQUENCE [LARGE SCALE GENOMIC DNA]</scope>
    <source>
        <strain evidence="2 3">R29</strain>
    </source>
</reference>
<keyword evidence="1" id="KW-0472">Membrane</keyword>